<comment type="caution">
    <text evidence="2">The sequence shown here is derived from an EMBL/GenBank/DDBJ whole genome shotgun (WGS) entry which is preliminary data.</text>
</comment>
<evidence type="ECO:0000313" key="2">
    <source>
        <dbReference type="EMBL" id="GAA4961421.1"/>
    </source>
</evidence>
<dbReference type="RefSeq" id="WP_345675577.1">
    <property type="nucleotide sequence ID" value="NZ_BAABHS010000008.1"/>
</dbReference>
<evidence type="ECO:0000313" key="3">
    <source>
        <dbReference type="Proteomes" id="UP001500466"/>
    </source>
</evidence>
<sequence length="319" mass="34621">MARRTESDADDRFDAVADDLYGLPPADFTKARDAHAVEARKDGDRPLAERIRALRRPTLAAWASNLLVRAQPDEVRGVLELGEALRTAHRDMDGARLRDLSAQQRTLTMALARQARALVADAGQTLSDQALAEVRDTVAAALADPDSGTAWASGRLAHTLTPPAFPAVAPEGTPRRSDRPKSAKAQPAAPGKVRDLGQARARREARERLAAARRDAREAATHVTRRERAAETARTRAQEAGRRHQQARDRLAELQRDLTAAEQARHDAADAERRARHEAEHAEREVAEARRTADAAAAHAERLAAETDDAGDAGGPNAR</sequence>
<organism evidence="2 3">
    <name type="scientific">Yinghuangia aomiensis</name>
    <dbReference type="NCBI Taxonomy" id="676205"/>
    <lineage>
        <taxon>Bacteria</taxon>
        <taxon>Bacillati</taxon>
        <taxon>Actinomycetota</taxon>
        <taxon>Actinomycetes</taxon>
        <taxon>Kitasatosporales</taxon>
        <taxon>Streptomycetaceae</taxon>
        <taxon>Yinghuangia</taxon>
    </lineage>
</organism>
<feature type="compositionally biased region" description="Basic and acidic residues" evidence="1">
    <location>
        <begin position="263"/>
        <end position="305"/>
    </location>
</feature>
<evidence type="ECO:0008006" key="4">
    <source>
        <dbReference type="Google" id="ProtNLM"/>
    </source>
</evidence>
<dbReference type="EMBL" id="BAABHS010000008">
    <property type="protein sequence ID" value="GAA4961421.1"/>
    <property type="molecule type" value="Genomic_DNA"/>
</dbReference>
<keyword evidence="3" id="KW-1185">Reference proteome</keyword>
<proteinExistence type="predicted"/>
<protein>
    <recommendedName>
        <fullName evidence="4">Transposase</fullName>
    </recommendedName>
</protein>
<reference evidence="3" key="1">
    <citation type="journal article" date="2019" name="Int. J. Syst. Evol. Microbiol.">
        <title>The Global Catalogue of Microorganisms (GCM) 10K type strain sequencing project: providing services to taxonomists for standard genome sequencing and annotation.</title>
        <authorList>
            <consortium name="The Broad Institute Genomics Platform"/>
            <consortium name="The Broad Institute Genome Sequencing Center for Infectious Disease"/>
            <person name="Wu L."/>
            <person name="Ma J."/>
        </authorList>
    </citation>
    <scope>NUCLEOTIDE SEQUENCE [LARGE SCALE GENOMIC DNA]</scope>
    <source>
        <strain evidence="3">JCM 17986</strain>
    </source>
</reference>
<evidence type="ECO:0000256" key="1">
    <source>
        <dbReference type="SAM" id="MobiDB-lite"/>
    </source>
</evidence>
<name>A0ABP9H4H6_9ACTN</name>
<feature type="region of interest" description="Disordered" evidence="1">
    <location>
        <begin position="161"/>
        <end position="319"/>
    </location>
</feature>
<feature type="compositionally biased region" description="Basic and acidic residues" evidence="1">
    <location>
        <begin position="192"/>
        <end position="256"/>
    </location>
</feature>
<accession>A0ABP9H4H6</accession>
<dbReference type="Proteomes" id="UP001500466">
    <property type="component" value="Unassembled WGS sequence"/>
</dbReference>
<gene>
    <name evidence="2" type="ORF">GCM10023205_26090</name>
</gene>